<evidence type="ECO:0000313" key="1">
    <source>
        <dbReference type="EMBL" id="SBS90738.1"/>
    </source>
</evidence>
<protein>
    <submittedName>
        <fullName evidence="2">Uncharacterized protein</fullName>
    </submittedName>
</protein>
<sequence length="78" mass="8828">MWRKARLAPLIHSPISAPIDGEGVGGESTNMKRGYKQGLRGSVTFPRLYRQNKVNHYNNKFTKCTISDVRSGKKRLLP</sequence>
<dbReference type="EMBL" id="FLQV01000540">
    <property type="protein sequence ID" value="SBS95242.1"/>
    <property type="molecule type" value="Genomic_DNA"/>
</dbReference>
<accession>A0A1A8WQR3</accession>
<dbReference type="Proteomes" id="UP000078560">
    <property type="component" value="Unassembled WGS sequence"/>
</dbReference>
<evidence type="ECO:0000313" key="3">
    <source>
        <dbReference type="Proteomes" id="UP000078546"/>
    </source>
</evidence>
<dbReference type="AlphaFoldDB" id="A0A1A8WQR3"/>
<reference evidence="2" key="2">
    <citation type="submission" date="2016-05" db="EMBL/GenBank/DDBJ databases">
        <authorList>
            <person name="Lavstsen T."/>
            <person name="Jespersen J.S."/>
        </authorList>
    </citation>
    <scope>NUCLEOTIDE SEQUENCE [LARGE SCALE GENOMIC DNA]</scope>
</reference>
<dbReference type="Proteomes" id="UP000078546">
    <property type="component" value="Unassembled WGS sequence"/>
</dbReference>
<name>A0A1A8WQR3_PLAOA</name>
<evidence type="ECO:0000313" key="4">
    <source>
        <dbReference type="Proteomes" id="UP000078560"/>
    </source>
</evidence>
<gene>
    <name evidence="2" type="ORF">POVCU1_029300</name>
    <name evidence="1" type="ORF">POVCU2_0063280</name>
</gene>
<proteinExistence type="predicted"/>
<evidence type="ECO:0000313" key="2">
    <source>
        <dbReference type="EMBL" id="SBS95242.1"/>
    </source>
</evidence>
<organism evidence="2 3">
    <name type="scientific">Plasmodium ovale curtisi</name>
    <dbReference type="NCBI Taxonomy" id="864141"/>
    <lineage>
        <taxon>Eukaryota</taxon>
        <taxon>Sar</taxon>
        <taxon>Alveolata</taxon>
        <taxon>Apicomplexa</taxon>
        <taxon>Aconoidasida</taxon>
        <taxon>Haemosporida</taxon>
        <taxon>Plasmodiidae</taxon>
        <taxon>Plasmodium</taxon>
        <taxon>Plasmodium (Plasmodium)</taxon>
    </lineage>
</organism>
<dbReference type="EMBL" id="FLQU01000983">
    <property type="protein sequence ID" value="SBS90738.1"/>
    <property type="molecule type" value="Genomic_DNA"/>
</dbReference>
<reference evidence="3 4" key="1">
    <citation type="submission" date="2016-05" db="EMBL/GenBank/DDBJ databases">
        <authorList>
            <person name="Naeem Raeece"/>
        </authorList>
    </citation>
    <scope>NUCLEOTIDE SEQUENCE [LARGE SCALE GENOMIC DNA]</scope>
</reference>